<evidence type="ECO:0000256" key="6">
    <source>
        <dbReference type="ARBA" id="ARBA00023157"/>
    </source>
</evidence>
<evidence type="ECO:0000256" key="4">
    <source>
        <dbReference type="ARBA" id="ARBA00022837"/>
    </source>
</evidence>
<evidence type="ECO:0000256" key="10">
    <source>
        <dbReference type="SAM" id="SignalP"/>
    </source>
</evidence>
<feature type="repeat" description="TNFR-Cys" evidence="9">
    <location>
        <begin position="840"/>
        <end position="883"/>
    </location>
</feature>
<feature type="repeat" description="TNFR-Cys" evidence="9">
    <location>
        <begin position="792"/>
        <end position="835"/>
    </location>
</feature>
<reference evidence="12" key="2">
    <citation type="submission" date="2019-06" db="EMBL/GenBank/DDBJ databases">
        <title>Genomics analysis of Aphanomyces spp. identifies a new class of oomycete effector associated with host adaptation.</title>
        <authorList>
            <person name="Gaulin E."/>
        </authorList>
    </citation>
    <scope>NUCLEOTIDE SEQUENCE</scope>
    <source>
        <strain evidence="12">CBS 578.67</strain>
    </source>
</reference>
<evidence type="ECO:0000313" key="13">
    <source>
        <dbReference type="EMBL" id="VFT86534.1"/>
    </source>
</evidence>
<keyword evidence="5" id="KW-0472">Membrane</keyword>
<keyword evidence="14" id="KW-1185">Reference proteome</keyword>
<dbReference type="InterPro" id="IPR003644">
    <property type="entry name" value="Calx_beta"/>
</dbReference>
<feature type="disulfide bond" evidence="9">
    <location>
        <begin position="862"/>
        <end position="875"/>
    </location>
</feature>
<feature type="chain" id="PRO_5036355437" evidence="10">
    <location>
        <begin position="22"/>
        <end position="975"/>
    </location>
</feature>
<evidence type="ECO:0000256" key="2">
    <source>
        <dbReference type="ARBA" id="ARBA00022729"/>
    </source>
</evidence>
<name>A0A485KNR1_9STRA</name>
<comment type="subcellular location">
    <subcellularLocation>
        <location evidence="1">Membrane</location>
    </subcellularLocation>
</comment>
<accession>A0A485KNR1</accession>
<feature type="domain" description="TNFR-Cys" evidence="11">
    <location>
        <begin position="792"/>
        <end position="835"/>
    </location>
</feature>
<keyword evidence="6 9" id="KW-1015">Disulfide bond</keyword>
<protein>
    <submittedName>
        <fullName evidence="13">Aste57867_9655 protein</fullName>
    </submittedName>
</protein>
<feature type="disulfide bond" evidence="9">
    <location>
        <begin position="814"/>
        <end position="827"/>
    </location>
</feature>
<evidence type="ECO:0000256" key="1">
    <source>
        <dbReference type="ARBA" id="ARBA00004370"/>
    </source>
</evidence>
<feature type="signal peptide" evidence="10">
    <location>
        <begin position="1"/>
        <end position="21"/>
    </location>
</feature>
<sequence>MWRRLLLVASVPVLGLSPGRFQFFPTSYAQSSQWGSVRALVSRALGSDGAASVLVSSRDGTALQSLHYVPIVNQTLSWADGVSDPLEVSISFVRTAQVTQELQFYLDLHDSSSTIYMPFATATITIQPQNVYPGDISFSASTLTITIPSSWDPTVPYPINVPVQRLHGASGHIQVPYSILDLPNAASPSVDFAFVNPYPFQQVLDWGDQDSSVHTIPLVWLNQALYRQDMVFGLQLAAPTHNAVLDSPATIQITVVGPHNAVPAGIFQLLAPCFPLCQAQTYAATAGSAVRIYVQRQQGSVGAVSVAFLVTETNQRGTVTWADTDVVDKSFVVSIPAASPSLVLHVVLQTPTNLATINAQASATTITVTSSPPFLGGEVDFVQVTSTETLLRGSPIAADSRLLPEVATWDSGIGLPAPLVLTQPGTIPILIRRARGSVGAATVQLQSIDGTAIGGVDYVPINTQLSWADGQQGDVTVSLVVLAPPYAGLHPPRALTLVLSSSSATVHLGPAARLPVILQGTAQMPRVTATALDLTAKTLRLTFSTAVVAATANVAFVMLSNPSTKTRVSLTPASSTVVLPQLVPTQLWLTLGHADIVALEQTPGLVASTMVVSVAPGFVQYDVFQCQTTQLLDCAAPPFQALSPVAVAPFTSDAVAPTLVRFTYDQQYVTLRFSNVMDRASFVSVTAIRLCDSILVTRCVTLSRASTLVPRGNTPVDVIMGPPTTSILTPQDETLWTIWVSPADVAALAAAAIAQTPATSFVALPFTGLRDISGNGLQGPFVLQQASPDCSACPGATFLLAACTDTTDRVCSACTVCGADYFAISPCTPTHDTACTRCRQCHWNLYASQHCTPTQDRVCAPCTKCTNDQYEFSPCTTEANRVCLTCDSCVLNLAQQAACKFSVAFERRKRSPYGCPIVGTEWSSEEIRLQDAKSNTCGAGRCSCTGNGVGNANPNGFSFPDDPRCTGPSTYGVLL</sequence>
<dbReference type="EMBL" id="VJMH01005154">
    <property type="protein sequence ID" value="KAF0699814.1"/>
    <property type="molecule type" value="Genomic_DNA"/>
</dbReference>
<proteinExistence type="predicted"/>
<evidence type="ECO:0000256" key="9">
    <source>
        <dbReference type="PROSITE-ProRule" id="PRU00206"/>
    </source>
</evidence>
<reference evidence="13 14" key="1">
    <citation type="submission" date="2019-03" db="EMBL/GenBank/DDBJ databases">
        <authorList>
            <person name="Gaulin E."/>
            <person name="Dumas B."/>
        </authorList>
    </citation>
    <scope>NUCLEOTIDE SEQUENCE [LARGE SCALE GENOMIC DNA]</scope>
    <source>
        <strain evidence="13">CBS 568.67</strain>
    </source>
</reference>
<dbReference type="SUPFAM" id="SSF141072">
    <property type="entry name" value="CalX-like"/>
    <property type="match status" value="3"/>
</dbReference>
<dbReference type="Gene3D" id="2.10.50.10">
    <property type="entry name" value="Tumor Necrosis Factor Receptor, subunit A, domain 2"/>
    <property type="match status" value="1"/>
</dbReference>
<evidence type="ECO:0000259" key="11">
    <source>
        <dbReference type="PROSITE" id="PS50050"/>
    </source>
</evidence>
<evidence type="ECO:0000313" key="14">
    <source>
        <dbReference type="Proteomes" id="UP000332933"/>
    </source>
</evidence>
<feature type="disulfide bond" evidence="9">
    <location>
        <begin position="865"/>
        <end position="883"/>
    </location>
</feature>
<keyword evidence="3" id="KW-0677">Repeat</keyword>
<keyword evidence="8" id="KW-0325">Glycoprotein</keyword>
<comment type="caution">
    <text evidence="9">Lacks conserved residue(s) required for the propagation of feature annotation.</text>
</comment>
<evidence type="ECO:0000256" key="7">
    <source>
        <dbReference type="ARBA" id="ARBA00023170"/>
    </source>
</evidence>
<dbReference type="PANTHER" id="PTHR46330:SF6">
    <property type="entry name" value="HEMATOPOIETIC DEATH RECEPTOR-RELATED"/>
    <property type="match status" value="1"/>
</dbReference>
<dbReference type="GO" id="GO:0007154">
    <property type="term" value="P:cell communication"/>
    <property type="evidence" value="ECO:0007669"/>
    <property type="project" value="InterPro"/>
</dbReference>
<dbReference type="Gene3D" id="2.60.40.2030">
    <property type="match status" value="3"/>
</dbReference>
<evidence type="ECO:0000256" key="3">
    <source>
        <dbReference type="ARBA" id="ARBA00022737"/>
    </source>
</evidence>
<dbReference type="PANTHER" id="PTHR46330">
    <property type="entry name" value="TUMOR NECROSIS FACTOR RECEPTOR SUPERFAMILY MEMBER 10B"/>
    <property type="match status" value="1"/>
</dbReference>
<keyword evidence="2 10" id="KW-0732">Signal</keyword>
<dbReference type="InterPro" id="IPR052491">
    <property type="entry name" value="TNFRSF10"/>
</dbReference>
<evidence type="ECO:0000313" key="12">
    <source>
        <dbReference type="EMBL" id="KAF0699814.1"/>
    </source>
</evidence>
<feature type="disulfide bond" evidence="9">
    <location>
        <begin position="817"/>
        <end position="835"/>
    </location>
</feature>
<dbReference type="AlphaFoldDB" id="A0A485KNR1"/>
<dbReference type="InterPro" id="IPR001368">
    <property type="entry name" value="TNFR/NGFR_Cys_rich_reg"/>
</dbReference>
<dbReference type="PROSITE" id="PS50050">
    <property type="entry name" value="TNFR_NGFR_2"/>
    <property type="match status" value="2"/>
</dbReference>
<dbReference type="SMART" id="SM00208">
    <property type="entry name" value="TNFR"/>
    <property type="match status" value="2"/>
</dbReference>
<feature type="domain" description="TNFR-Cys" evidence="11">
    <location>
        <begin position="840"/>
        <end position="883"/>
    </location>
</feature>
<organism evidence="13 14">
    <name type="scientific">Aphanomyces stellatus</name>
    <dbReference type="NCBI Taxonomy" id="120398"/>
    <lineage>
        <taxon>Eukaryota</taxon>
        <taxon>Sar</taxon>
        <taxon>Stramenopiles</taxon>
        <taxon>Oomycota</taxon>
        <taxon>Saprolegniomycetes</taxon>
        <taxon>Saprolegniales</taxon>
        <taxon>Verrucalvaceae</taxon>
        <taxon>Aphanomyces</taxon>
    </lineage>
</organism>
<dbReference type="GO" id="GO:0016020">
    <property type="term" value="C:membrane"/>
    <property type="evidence" value="ECO:0007669"/>
    <property type="project" value="UniProtKB-SubCell"/>
</dbReference>
<dbReference type="Pfam" id="PF00020">
    <property type="entry name" value="TNFR_c6"/>
    <property type="match status" value="1"/>
</dbReference>
<evidence type="ECO:0000256" key="8">
    <source>
        <dbReference type="ARBA" id="ARBA00023180"/>
    </source>
</evidence>
<keyword evidence="7" id="KW-0675">Receptor</keyword>
<gene>
    <name evidence="13" type="primary">Aste57867_9655</name>
    <name evidence="12" type="ORF">As57867_009617</name>
    <name evidence="13" type="ORF">ASTE57867_9655</name>
</gene>
<keyword evidence="4" id="KW-0106">Calcium</keyword>
<evidence type="ECO:0000256" key="5">
    <source>
        <dbReference type="ARBA" id="ARBA00023136"/>
    </source>
</evidence>
<dbReference type="Pfam" id="PF03160">
    <property type="entry name" value="Calx-beta"/>
    <property type="match status" value="2"/>
</dbReference>
<dbReference type="Proteomes" id="UP000332933">
    <property type="component" value="Unassembled WGS sequence"/>
</dbReference>
<dbReference type="InterPro" id="IPR038081">
    <property type="entry name" value="CalX-like_sf"/>
</dbReference>
<dbReference type="EMBL" id="CAADRA010005175">
    <property type="protein sequence ID" value="VFT86534.1"/>
    <property type="molecule type" value="Genomic_DNA"/>
</dbReference>
<dbReference type="OrthoDB" id="194033at2759"/>